<evidence type="ECO:0000313" key="2">
    <source>
        <dbReference type="Proteomes" id="UP001223520"/>
    </source>
</evidence>
<gene>
    <name evidence="1" type="ORF">QI031_30540</name>
</gene>
<dbReference type="AlphaFoldDB" id="A0AAJ6PCM8"/>
<dbReference type="Proteomes" id="UP001223520">
    <property type="component" value="Plasmid unnamed1"/>
</dbReference>
<dbReference type="EMBL" id="CP124544">
    <property type="protein sequence ID" value="WGV29144.1"/>
    <property type="molecule type" value="Genomic_DNA"/>
</dbReference>
<accession>A0AAJ6PCM8</accession>
<proteinExistence type="predicted"/>
<reference evidence="1 2" key="1">
    <citation type="journal article" date="2023" name="Limnol Oceanogr Lett">
        <title>Environmental adaptations by the intertidal Antarctic cyanobacterium Halotia branconii CENA392 as revealed using long-read genome sequencing.</title>
        <authorList>
            <person name="Dextro R.B."/>
            <person name="Delbaje E."/>
            <person name="Freitas P.N.N."/>
            <person name="Geraldes V."/>
            <person name="Pinto E."/>
            <person name="Long P.F."/>
            <person name="Fiore M.F."/>
        </authorList>
    </citation>
    <scope>NUCLEOTIDE SEQUENCE [LARGE SCALE GENOMIC DNA]</scope>
    <source>
        <strain evidence="1 2">CENA392</strain>
        <plasmid evidence="1 2">unnamed1</plasmid>
    </source>
</reference>
<sequence length="71" mass="7914">MNELSLEKALVADNQTSVSVHENLDQIFGMLVDFKERNPQTFKFLCDNSGDLTLGDAIQALAQTLDVLEEE</sequence>
<keyword evidence="1" id="KW-0614">Plasmid</keyword>
<dbReference type="RefSeq" id="WP_281486339.1">
    <property type="nucleotide sequence ID" value="NZ_CP124544.1"/>
</dbReference>
<geneLocation type="plasmid" evidence="1 2">
    <name>unnamed1</name>
</geneLocation>
<dbReference type="KEGG" id="hbq:QI031_30540"/>
<evidence type="ECO:0000313" key="1">
    <source>
        <dbReference type="EMBL" id="WGV29144.1"/>
    </source>
</evidence>
<protein>
    <submittedName>
        <fullName evidence="1">Uncharacterized protein</fullName>
    </submittedName>
</protein>
<keyword evidence="2" id="KW-1185">Reference proteome</keyword>
<organism evidence="1 2">
    <name type="scientific">Halotia branconii CENA392</name>
    <dbReference type="NCBI Taxonomy" id="1539056"/>
    <lineage>
        <taxon>Bacteria</taxon>
        <taxon>Bacillati</taxon>
        <taxon>Cyanobacteriota</taxon>
        <taxon>Cyanophyceae</taxon>
        <taxon>Nostocales</taxon>
        <taxon>Nodulariaceae</taxon>
        <taxon>Halotia</taxon>
    </lineage>
</organism>
<name>A0AAJ6PCM8_9CYAN</name>